<reference evidence="2 3" key="1">
    <citation type="submission" date="2023-11" db="EMBL/GenBank/DDBJ databases">
        <title>MicrobeMod: A computational toolkit for identifying prokaryotic methylation and restriction-modification with nanopore sequencing.</title>
        <authorList>
            <person name="Crits-Christoph A."/>
            <person name="Kang S.C."/>
            <person name="Lee H."/>
            <person name="Ostrov N."/>
        </authorList>
    </citation>
    <scope>NUCLEOTIDE SEQUENCE [LARGE SCALE GENOMIC DNA]</scope>
    <source>
        <strain evidence="2 3">DSMZ 700</strain>
    </source>
</reference>
<accession>A0AAW9DUX9</accession>
<dbReference type="InterPro" id="IPR010985">
    <property type="entry name" value="Ribbon_hlx_hlx"/>
</dbReference>
<evidence type="ECO:0000313" key="2">
    <source>
        <dbReference type="EMBL" id="MDX5933071.1"/>
    </source>
</evidence>
<dbReference type="AlphaFoldDB" id="A0AAW9DUX9"/>
<dbReference type="Proteomes" id="UP001279553">
    <property type="component" value="Unassembled WGS sequence"/>
</dbReference>
<organism evidence="2 3">
    <name type="scientific">Acidiphilium acidophilum</name>
    <name type="common">Thiobacillus acidophilus</name>
    <dbReference type="NCBI Taxonomy" id="76588"/>
    <lineage>
        <taxon>Bacteria</taxon>
        <taxon>Pseudomonadati</taxon>
        <taxon>Pseudomonadota</taxon>
        <taxon>Alphaproteobacteria</taxon>
        <taxon>Acetobacterales</taxon>
        <taxon>Acidocellaceae</taxon>
        <taxon>Acidiphilium</taxon>
    </lineage>
</organism>
<proteinExistence type="predicted"/>
<dbReference type="EMBL" id="JAWXYB010000021">
    <property type="protein sequence ID" value="MDX5933071.1"/>
    <property type="molecule type" value="Genomic_DNA"/>
</dbReference>
<keyword evidence="3" id="KW-1185">Reference proteome</keyword>
<evidence type="ECO:0000256" key="1">
    <source>
        <dbReference type="SAM" id="MobiDB-lite"/>
    </source>
</evidence>
<sequence length="98" mass="10868">MSKKTADLSANLVAIKGAAMPAPDMPGRIPSATAAVTSGEAPDAQPPKGREREELTPLNFRIPVSFRREFKTYAATHDFKLNELLRRCFESYREMQGD</sequence>
<dbReference type="SUPFAM" id="SSF47598">
    <property type="entry name" value="Ribbon-helix-helix"/>
    <property type="match status" value="1"/>
</dbReference>
<dbReference type="GO" id="GO:0006355">
    <property type="term" value="P:regulation of DNA-templated transcription"/>
    <property type="evidence" value="ECO:0007669"/>
    <property type="project" value="InterPro"/>
</dbReference>
<dbReference type="RefSeq" id="WP_319616038.1">
    <property type="nucleotide sequence ID" value="NZ_JAWXYB010000021.1"/>
</dbReference>
<feature type="region of interest" description="Disordered" evidence="1">
    <location>
        <begin position="20"/>
        <end position="54"/>
    </location>
</feature>
<gene>
    <name evidence="2" type="ORF">SIL87_20175</name>
</gene>
<evidence type="ECO:0000313" key="3">
    <source>
        <dbReference type="Proteomes" id="UP001279553"/>
    </source>
</evidence>
<comment type="caution">
    <text evidence="2">The sequence shown here is derived from an EMBL/GenBank/DDBJ whole genome shotgun (WGS) entry which is preliminary data.</text>
</comment>
<protein>
    <submittedName>
        <fullName evidence="2">Uncharacterized protein</fullName>
    </submittedName>
</protein>
<name>A0AAW9DUX9_ACIAO</name>